<sequence length="143" mass="16751">DATRNEQAPPESIPDLDNLLNTIIEFLEYIETDEMQKMEETDKAGFEKHLDEKFSIFTLRYYGIFKMLLEKKGRAENVHKLISLFSELNKVKSGTKNMDTVYSEYTEGLNNEYIYSKYGGKENFEKALKNKQDNTSNKKKLKK</sequence>
<reference evidence="1" key="1">
    <citation type="submission" date="2018-10" db="EMBL/GenBank/DDBJ databases">
        <title>Hidden diversity of soil giant viruses.</title>
        <authorList>
            <person name="Schulz F."/>
            <person name="Alteio L."/>
            <person name="Goudeau D."/>
            <person name="Ryan E.M."/>
            <person name="Malmstrom R.R."/>
            <person name="Blanchard J."/>
            <person name="Woyke T."/>
        </authorList>
    </citation>
    <scope>NUCLEOTIDE SEQUENCE</scope>
    <source>
        <strain evidence="1">TEV1</strain>
    </source>
</reference>
<feature type="non-terminal residue" evidence="1">
    <location>
        <position position="1"/>
    </location>
</feature>
<organism evidence="1">
    <name type="scientific">Terrestrivirus sp</name>
    <dbReference type="NCBI Taxonomy" id="2487775"/>
    <lineage>
        <taxon>Viruses</taxon>
        <taxon>Varidnaviria</taxon>
        <taxon>Bamfordvirae</taxon>
        <taxon>Nucleocytoviricota</taxon>
        <taxon>Megaviricetes</taxon>
        <taxon>Imitervirales</taxon>
        <taxon>Mimiviridae</taxon>
        <taxon>Klosneuvirinae</taxon>
    </lineage>
</organism>
<name>A0A3G4ZNL0_9VIRU</name>
<dbReference type="EMBL" id="MK071985">
    <property type="protein sequence ID" value="AYV76448.1"/>
    <property type="molecule type" value="Genomic_DNA"/>
</dbReference>
<accession>A0A3G4ZNL0</accession>
<gene>
    <name evidence="1" type="ORF">Terrestrivirus7_1</name>
</gene>
<protein>
    <submittedName>
        <fullName evidence="1">Uncharacterized protein</fullName>
    </submittedName>
</protein>
<evidence type="ECO:0000313" key="1">
    <source>
        <dbReference type="EMBL" id="AYV76448.1"/>
    </source>
</evidence>
<proteinExistence type="predicted"/>